<evidence type="ECO:0000313" key="3">
    <source>
        <dbReference type="Proteomes" id="UP001174694"/>
    </source>
</evidence>
<dbReference type="Proteomes" id="UP001174694">
    <property type="component" value="Unassembled WGS sequence"/>
</dbReference>
<evidence type="ECO:0000256" key="1">
    <source>
        <dbReference type="SAM" id="MobiDB-lite"/>
    </source>
</evidence>
<organism evidence="2 3">
    <name type="scientific">Pleurostoma richardsiae</name>
    <dbReference type="NCBI Taxonomy" id="41990"/>
    <lineage>
        <taxon>Eukaryota</taxon>
        <taxon>Fungi</taxon>
        <taxon>Dikarya</taxon>
        <taxon>Ascomycota</taxon>
        <taxon>Pezizomycotina</taxon>
        <taxon>Sordariomycetes</taxon>
        <taxon>Sordariomycetidae</taxon>
        <taxon>Calosphaeriales</taxon>
        <taxon>Pleurostomataceae</taxon>
        <taxon>Pleurostoma</taxon>
    </lineage>
</organism>
<name>A0AA38R3B8_9PEZI</name>
<reference evidence="2" key="1">
    <citation type="submission" date="2022-07" db="EMBL/GenBank/DDBJ databases">
        <title>Fungi with potential for degradation of polypropylene.</title>
        <authorList>
            <person name="Gostincar C."/>
        </authorList>
    </citation>
    <scope>NUCLEOTIDE SEQUENCE</scope>
    <source>
        <strain evidence="2">EXF-13308</strain>
    </source>
</reference>
<proteinExistence type="predicted"/>
<gene>
    <name evidence="2" type="ORF">NKR23_g11570</name>
</gene>
<dbReference type="EMBL" id="JANBVO010000064">
    <property type="protein sequence ID" value="KAJ9131717.1"/>
    <property type="molecule type" value="Genomic_DNA"/>
</dbReference>
<dbReference type="AlphaFoldDB" id="A0AA38R3B8"/>
<protein>
    <submittedName>
        <fullName evidence="2">Uncharacterized protein</fullName>
    </submittedName>
</protein>
<accession>A0AA38R3B8</accession>
<feature type="region of interest" description="Disordered" evidence="1">
    <location>
        <begin position="1"/>
        <end position="28"/>
    </location>
</feature>
<evidence type="ECO:0000313" key="2">
    <source>
        <dbReference type="EMBL" id="KAJ9131717.1"/>
    </source>
</evidence>
<comment type="caution">
    <text evidence="2">The sequence shown here is derived from an EMBL/GenBank/DDBJ whole genome shotgun (WGS) entry which is preliminary data.</text>
</comment>
<keyword evidence="3" id="KW-1185">Reference proteome</keyword>
<sequence>MYVRTSYSHGDPDNGLLGGNNSNTLGPHSWSAAVGNVFETDRPDRNVEAEYTHNEHGDIEEEETCNVDGIGPALTMRNQDNTVVTQPMV</sequence>